<dbReference type="Pfam" id="PF14686">
    <property type="entry name" value="fn3_3"/>
    <property type="match status" value="2"/>
</dbReference>
<dbReference type="GO" id="GO:0005576">
    <property type="term" value="C:extracellular region"/>
    <property type="evidence" value="ECO:0007669"/>
    <property type="project" value="UniProtKB-SubCell"/>
</dbReference>
<dbReference type="PANTHER" id="PTHR32018:SF2">
    <property type="entry name" value="OS11G0134100 PROTEIN"/>
    <property type="match status" value="1"/>
</dbReference>
<dbReference type="GO" id="GO:0102210">
    <property type="term" value="F:rhamnogalacturonan endolyase activity"/>
    <property type="evidence" value="ECO:0007669"/>
    <property type="project" value="UniProtKB-EC"/>
</dbReference>
<dbReference type="EMBL" id="JACEFO010002806">
    <property type="protein sequence ID" value="KAF8648581.1"/>
    <property type="molecule type" value="Genomic_DNA"/>
</dbReference>
<dbReference type="InterPro" id="IPR013784">
    <property type="entry name" value="Carb-bd-like_fold"/>
</dbReference>
<feature type="transmembrane region" description="Helical" evidence="8">
    <location>
        <begin position="51"/>
        <end position="70"/>
    </location>
</feature>
<comment type="subcellular location">
    <subcellularLocation>
        <location evidence="2">Secreted</location>
    </subcellularLocation>
</comment>
<dbReference type="CDD" id="cd10316">
    <property type="entry name" value="RGL4_M"/>
    <property type="match status" value="2"/>
</dbReference>
<comment type="caution">
    <text evidence="12">The sequence shown here is derived from an EMBL/GenBank/DDBJ whole genome shotgun (WGS) entry which is preliminary data.</text>
</comment>
<dbReference type="Pfam" id="PF06045">
    <property type="entry name" value="Rhamnogal_lyase"/>
    <property type="match status" value="2"/>
</dbReference>
<evidence type="ECO:0000259" key="11">
    <source>
        <dbReference type="Pfam" id="PF14686"/>
    </source>
</evidence>
<feature type="domain" description="Rhamnogalacturonan lyase" evidence="10">
    <location>
        <begin position="495"/>
        <end position="676"/>
    </location>
</feature>
<feature type="domain" description="Rhamnogalacturonan lyase" evidence="11">
    <location>
        <begin position="1044"/>
        <end position="1113"/>
    </location>
</feature>
<organism evidence="12 13">
    <name type="scientific">Digitaria exilis</name>
    <dbReference type="NCBI Taxonomy" id="1010633"/>
    <lineage>
        <taxon>Eukaryota</taxon>
        <taxon>Viridiplantae</taxon>
        <taxon>Streptophyta</taxon>
        <taxon>Embryophyta</taxon>
        <taxon>Tracheophyta</taxon>
        <taxon>Spermatophyta</taxon>
        <taxon>Magnoliopsida</taxon>
        <taxon>Liliopsida</taxon>
        <taxon>Poales</taxon>
        <taxon>Poaceae</taxon>
        <taxon>PACMAD clade</taxon>
        <taxon>Panicoideae</taxon>
        <taxon>Panicodae</taxon>
        <taxon>Paniceae</taxon>
        <taxon>Anthephorinae</taxon>
        <taxon>Digitaria</taxon>
    </lineage>
</organism>
<evidence type="ECO:0000256" key="5">
    <source>
        <dbReference type="ARBA" id="ARBA00022525"/>
    </source>
</evidence>
<dbReference type="Pfam" id="PF14683">
    <property type="entry name" value="CBM-like"/>
    <property type="match status" value="2"/>
</dbReference>
<evidence type="ECO:0000256" key="3">
    <source>
        <dbReference type="ARBA" id="ARBA00010418"/>
    </source>
</evidence>
<dbReference type="GO" id="GO:0030246">
    <property type="term" value="F:carbohydrate binding"/>
    <property type="evidence" value="ECO:0007669"/>
    <property type="project" value="InterPro"/>
</dbReference>
<dbReference type="PANTHER" id="PTHR32018">
    <property type="entry name" value="RHAMNOGALACTURONATE LYASE FAMILY PROTEIN"/>
    <property type="match status" value="1"/>
</dbReference>
<feature type="signal peptide" evidence="9">
    <location>
        <begin position="1"/>
        <end position="26"/>
    </location>
</feature>
<dbReference type="InterPro" id="IPR029413">
    <property type="entry name" value="RG-lyase_II"/>
</dbReference>
<dbReference type="Gene3D" id="2.70.98.10">
    <property type="match status" value="2"/>
</dbReference>
<comment type="similarity">
    <text evidence="3">Belongs to the polysaccharide lyase 4 family.</text>
</comment>
<keyword evidence="7" id="KW-0456">Lyase</keyword>
<dbReference type="OrthoDB" id="2130367at2759"/>
<evidence type="ECO:0000259" key="10">
    <source>
        <dbReference type="Pfam" id="PF14683"/>
    </source>
</evidence>
<protein>
    <recommendedName>
        <fullName evidence="4">rhamnogalacturonan endolyase</fullName>
        <ecNumber evidence="4">4.2.2.23</ecNumber>
    </recommendedName>
</protein>
<keyword evidence="8" id="KW-0472">Membrane</keyword>
<feature type="domain" description="Rhamnogalacturonan lyase" evidence="10">
    <location>
        <begin position="1128"/>
        <end position="1339"/>
    </location>
</feature>
<dbReference type="EC" id="4.2.2.23" evidence="4"/>
<keyword evidence="6 9" id="KW-0732">Signal</keyword>
<keyword evidence="8" id="KW-1133">Transmembrane helix</keyword>
<evidence type="ECO:0000256" key="2">
    <source>
        <dbReference type="ARBA" id="ARBA00004613"/>
    </source>
</evidence>
<evidence type="ECO:0000313" key="12">
    <source>
        <dbReference type="EMBL" id="KAF8648581.1"/>
    </source>
</evidence>
<name>A0A834ZZ94_9POAL</name>
<dbReference type="CDD" id="cd10320">
    <property type="entry name" value="RGL4_N"/>
    <property type="match status" value="2"/>
</dbReference>
<dbReference type="CDD" id="cd10317">
    <property type="entry name" value="RGL4_C"/>
    <property type="match status" value="2"/>
</dbReference>
<keyword evidence="5" id="KW-0964">Secreted</keyword>
<evidence type="ECO:0000313" key="13">
    <source>
        <dbReference type="Proteomes" id="UP000636709"/>
    </source>
</evidence>
<dbReference type="InterPro" id="IPR010325">
    <property type="entry name" value="Rhamnogal_lyase"/>
</dbReference>
<comment type="catalytic activity">
    <reaction evidence="1">
        <text>Endotype eliminative cleavage of L-alpha-rhamnopyranosyl-(1-&gt;4)-alpha-D-galactopyranosyluronic acid bonds of rhamnogalacturonan I domains in ramified hairy regions of pectin leaving L-rhamnopyranose at the reducing end and 4-deoxy-4,5-unsaturated D-galactopyranosyluronic acid at the non-reducing end.</text>
        <dbReference type="EC" id="4.2.2.23"/>
    </reaction>
</comment>
<dbReference type="InterPro" id="IPR029411">
    <property type="entry name" value="RG-lyase_III"/>
</dbReference>
<keyword evidence="13" id="KW-1185">Reference proteome</keyword>
<dbReference type="SUPFAM" id="SSF49452">
    <property type="entry name" value="Starch-binding domain-like"/>
    <property type="match status" value="2"/>
</dbReference>
<evidence type="ECO:0000256" key="4">
    <source>
        <dbReference type="ARBA" id="ARBA00012437"/>
    </source>
</evidence>
<dbReference type="Proteomes" id="UP000636709">
    <property type="component" value="Unassembled WGS sequence"/>
</dbReference>
<evidence type="ECO:0000256" key="6">
    <source>
        <dbReference type="ARBA" id="ARBA00022729"/>
    </source>
</evidence>
<evidence type="ECO:0000256" key="9">
    <source>
        <dbReference type="SAM" id="SignalP"/>
    </source>
</evidence>
<dbReference type="Gene3D" id="2.60.120.260">
    <property type="entry name" value="Galactose-binding domain-like"/>
    <property type="match status" value="2"/>
</dbReference>
<evidence type="ECO:0000256" key="1">
    <source>
        <dbReference type="ARBA" id="ARBA00001324"/>
    </source>
</evidence>
<dbReference type="InterPro" id="IPR008979">
    <property type="entry name" value="Galactose-bd-like_sf"/>
</dbReference>
<reference evidence="12" key="1">
    <citation type="submission" date="2020-07" db="EMBL/GenBank/DDBJ databases">
        <title>Genome sequence and genetic diversity analysis of an under-domesticated orphan crop, white fonio (Digitaria exilis).</title>
        <authorList>
            <person name="Bennetzen J.L."/>
            <person name="Chen S."/>
            <person name="Ma X."/>
            <person name="Wang X."/>
            <person name="Yssel A.E.J."/>
            <person name="Chaluvadi S.R."/>
            <person name="Johnson M."/>
            <person name="Gangashetty P."/>
            <person name="Hamidou F."/>
            <person name="Sanogo M.D."/>
            <person name="Zwaenepoel A."/>
            <person name="Wallace J."/>
            <person name="Van De Peer Y."/>
            <person name="Van Deynze A."/>
        </authorList>
    </citation>
    <scope>NUCLEOTIDE SEQUENCE</scope>
    <source>
        <tissue evidence="12">Leaves</tissue>
    </source>
</reference>
<sequence length="1348" mass="149799">MAASAARSSLFIIQLLIIIAVNGASSSLAAAHGVTLLVDSRQSEFSSPYDLIAKLAYVFAAFLLLLLPPLDQINRHLCMHACVQVMVDNGVVQVTVSKPQGHITAVRYNGDRNLLQYAAGQDNSGGLDSTEFKVVSSSPEQVELSFMSTYNPSHQDSVRLNVDKRLVMLKSSSGFYCYAILEHTCDYPAMNISEARLAFKLNTDKFNYMAISDDIQRYMPSAVDRDEPRGTPLAYKEAVLLVNPKEPQFKGEVDDKYEYSLDNKDKVVHGWISSSHPNPMGFWVITPSNEFKSGGPMKRELTSHVGPTSLTMFLGTHYIGDDIVLNIGDGEYWKKVMGPVFIYLNSSPKRGDLRALWDNAKIQAQAEVSKWPYSFPRSPNFAKAGERGSVTGRLMVRDRFMSNNDIPAETGYIGLAAPGQPGSWATESKGYQFWTRVGSCGNFTIGNVQAGVYNLYAWVPGVLGDYMYTSHVTVTPGCVLDLGDLVFKPPRSGPTLWEIGVPDRTAAEFFVPDTDPRYTNPLFLHKDKYRQYGLWERYAELYPDSDPVFTVGQSNHSKDWFFAHVTRKVGNGYVPTTRQIRFNLDRVVTDGTYTLRVALAAAQMSRLQVQVNGGGARWRGGVFTTPEFGGGNAIARHGIHGVQWSFEFPIRGYLLQEGENSISITQTRAFGEFLGVIQSFMRCWTSSMTAAVPTVLRPIFLIILLVAVGASLLHLAAAAAANGVTLRIDQHQVVVDNGMVQVTLSKPQGHITGIHYNGELNLLLYAGGQENSGGYWDVFWNYPGSDQPRGMIDMLDGTEFRVVSSSQEQVELSFRSTYDPSRRNSVRLNIDKRFVMLKGSSGFYCYAILEHARSWPALNIAEARLAFKLNPTKETKLSSVSRYIQVDDKYEYSLDNKDNVVHGWISSSHPNPMGFWVITPSNEFKSGGPMKRELTSHVGPTSLTMFLGTHYIGKDIVLNINDGEYWKKVLGPVFIYLNSNPKRGNLRALWEDAKTQAQAEVSKWPYTFPGSPDFAKASDRGSVTGRLVVRDRYMSKNDMPAATTFVGLAAPGQPGSWATECKGYQFWTRATISGEFSIGHVRAGVYNLYAWVPGFLGDFVYTSPVTVTPGGAIGLGDLVFEPPRSGPTLWEIGVPDRTAEEFFVPDVDAKYANSLFLNKDKYRQYGLWERYAELYPDGKDLVFTVGQSNHSKDWFFAHVTRKVGNGFTPTTRQIRFNLDHVVADGTYTLRIALAAAHMSRLQVVQTILKPKLTFFSSNDEIKINSNVQVNGGTRRGSVFTTPEFGDGNAIARHGIHGVQWSFEFLIKGYMLREGENTISITQTRALGLFLGVMYDYIRMEGPAEAGSL</sequence>
<keyword evidence="8" id="KW-0812">Transmembrane</keyword>
<dbReference type="SUPFAM" id="SSF49785">
    <property type="entry name" value="Galactose-binding domain-like"/>
    <property type="match status" value="2"/>
</dbReference>
<dbReference type="InterPro" id="IPR014718">
    <property type="entry name" value="GH-type_carb-bd"/>
</dbReference>
<feature type="domain" description="Rhamnogalacturonan lyase" evidence="11">
    <location>
        <begin position="411"/>
        <end position="479"/>
    </location>
</feature>
<feature type="chain" id="PRO_5032715148" description="rhamnogalacturonan endolyase" evidence="9">
    <location>
        <begin position="27"/>
        <end position="1348"/>
    </location>
</feature>
<proteinExistence type="inferred from homology"/>
<dbReference type="InterPro" id="IPR051850">
    <property type="entry name" value="Polysacch_Lyase_4"/>
</dbReference>
<accession>A0A834ZZ94</accession>
<evidence type="ECO:0000256" key="8">
    <source>
        <dbReference type="SAM" id="Phobius"/>
    </source>
</evidence>
<gene>
    <name evidence="12" type="ORF">HU200_064624</name>
</gene>
<evidence type="ECO:0000256" key="7">
    <source>
        <dbReference type="ARBA" id="ARBA00023239"/>
    </source>
</evidence>
<dbReference type="InterPro" id="IPR011013">
    <property type="entry name" value="Gal_mutarotase_sf_dom"/>
</dbReference>
<dbReference type="SUPFAM" id="SSF74650">
    <property type="entry name" value="Galactose mutarotase-like"/>
    <property type="match status" value="1"/>
</dbReference>
<dbReference type="Gene3D" id="2.60.40.1120">
    <property type="entry name" value="Carboxypeptidase-like, regulatory domain"/>
    <property type="match status" value="2"/>
</dbReference>
<dbReference type="GO" id="GO:0005975">
    <property type="term" value="P:carbohydrate metabolic process"/>
    <property type="evidence" value="ECO:0007669"/>
    <property type="project" value="InterPro"/>
</dbReference>